<dbReference type="PANTHER" id="PTHR31836:SF21">
    <property type="entry name" value="EXPANSIN-LIKE PROTEIN 7"/>
    <property type="match status" value="1"/>
</dbReference>
<comment type="caution">
    <text evidence="4">The sequence shown here is derived from an EMBL/GenBank/DDBJ whole genome shotgun (WGS) entry which is preliminary data.</text>
</comment>
<feature type="domain" description="PKD" evidence="3">
    <location>
        <begin position="323"/>
        <end position="410"/>
    </location>
</feature>
<keyword evidence="1 2" id="KW-0732">Signal</keyword>
<dbReference type="SUPFAM" id="SSF50685">
    <property type="entry name" value="Barwin-like endoglucanases"/>
    <property type="match status" value="1"/>
</dbReference>
<dbReference type="InterPro" id="IPR049818">
    <property type="entry name" value="Expansin_EXLX1-like"/>
</dbReference>
<dbReference type="RefSeq" id="WP_143916182.1">
    <property type="nucleotide sequence ID" value="NZ_CANMIK010000002.1"/>
</dbReference>
<dbReference type="SUPFAM" id="SSF49299">
    <property type="entry name" value="PKD domain"/>
    <property type="match status" value="2"/>
</dbReference>
<dbReference type="Gene3D" id="2.40.40.10">
    <property type="entry name" value="RlpA-like domain"/>
    <property type="match status" value="1"/>
</dbReference>
<dbReference type="InterPro" id="IPR000601">
    <property type="entry name" value="PKD_dom"/>
</dbReference>
<dbReference type="InterPro" id="IPR036908">
    <property type="entry name" value="RlpA-like_sf"/>
</dbReference>
<accession>A0A554VM83</accession>
<dbReference type="NCBIfam" id="TIGR04183">
    <property type="entry name" value="Por_Secre_tail"/>
    <property type="match status" value="1"/>
</dbReference>
<reference evidence="4 5" key="1">
    <citation type="submission" date="2019-07" db="EMBL/GenBank/DDBJ databases">
        <title>The draft genome sequence of Aquimarina algiphila M91.</title>
        <authorList>
            <person name="Meng X."/>
        </authorList>
    </citation>
    <scope>NUCLEOTIDE SEQUENCE [LARGE SCALE GENOMIC DNA]</scope>
    <source>
        <strain evidence="4 5">M91</strain>
    </source>
</reference>
<dbReference type="NCBIfam" id="NF041144">
    <property type="entry name" value="expansin_EXLX1"/>
    <property type="match status" value="1"/>
</dbReference>
<dbReference type="InterPro" id="IPR035986">
    <property type="entry name" value="PKD_dom_sf"/>
</dbReference>
<dbReference type="InterPro" id="IPR013783">
    <property type="entry name" value="Ig-like_fold"/>
</dbReference>
<dbReference type="Pfam" id="PF18911">
    <property type="entry name" value="PKD_4"/>
    <property type="match status" value="2"/>
</dbReference>
<protein>
    <submittedName>
        <fullName evidence="4">PKD domain-containing protein</fullName>
    </submittedName>
</protein>
<dbReference type="Gene3D" id="2.60.40.10">
    <property type="entry name" value="Immunoglobulins"/>
    <property type="match status" value="2"/>
</dbReference>
<feature type="signal peptide" evidence="2">
    <location>
        <begin position="1"/>
        <end position="20"/>
    </location>
</feature>
<evidence type="ECO:0000313" key="4">
    <source>
        <dbReference type="EMBL" id="TSE09327.1"/>
    </source>
</evidence>
<dbReference type="InterPro" id="IPR036749">
    <property type="entry name" value="Expansin_CBD_sf"/>
</dbReference>
<evidence type="ECO:0000313" key="5">
    <source>
        <dbReference type="Proteomes" id="UP000318833"/>
    </source>
</evidence>
<dbReference type="OrthoDB" id="5499927at2"/>
<keyword evidence="5" id="KW-1185">Reference proteome</keyword>
<dbReference type="CDD" id="cd00146">
    <property type="entry name" value="PKD"/>
    <property type="match status" value="2"/>
</dbReference>
<sequence>MKLKFLIIIAYVSCYVNCVAQCNDSIKSGEATFYGGVAGSEGGNCSLPVAADDFMHCALNNTDYDGSNACGACLEITGSLGKTIVKVVDRCPECKPGDVDLTQQAFSEVANPIDGRVPIIWKFVPCPLAASKTIKVNFKSGSTKYWTAIQFRDLKHAVSKMEYLKDNAWVNVERKLFNFFIEPAGIESPMQLRITSSVGEELILKDIVINTNTDFDTKMQFSTPPNCGGEPSQEPIASFTVTPEMGVAPLEVSFDGTSSSDPNGDSITYAWDFGNGETSTLATPKVTFTEIKTYTVSLTVSDGTNTYVPVNQDIVVSDSNIAPVADFTATPTLSIAPVTVSFDASASSDANGDTLTYTWDFGDGNTGSGITVVHEYITVGKYTAILTVSDGSKTGTKTTTINVTDGNGGVSCAFGTPTTEALPAINSAFENIYVIGNGGPNLDNATNFTINWDLANNGLYQFSLGTNNGIPDWYINLLPKITQNFNTTKPSITITDSGFTGLDGAYWTTVDTGNFVLVSKTGGFTIYFSKETAAPNCEGTLPLTAFSVETFNNPVQDKLVIKGEDISKGTSVSLINISGVVLKTILVQSNSKEVELNTANLESGMYFVKINYEQREKTLRIIRN</sequence>
<evidence type="ECO:0000256" key="2">
    <source>
        <dbReference type="SAM" id="SignalP"/>
    </source>
</evidence>
<gene>
    <name evidence="4" type="ORF">FOF46_08705</name>
</gene>
<organism evidence="4 5">
    <name type="scientific">Aquimarina algiphila</name>
    <dbReference type="NCBI Taxonomy" id="2047982"/>
    <lineage>
        <taxon>Bacteria</taxon>
        <taxon>Pseudomonadati</taxon>
        <taxon>Bacteroidota</taxon>
        <taxon>Flavobacteriia</taxon>
        <taxon>Flavobacteriales</taxon>
        <taxon>Flavobacteriaceae</taxon>
        <taxon>Aquimarina</taxon>
    </lineage>
</organism>
<dbReference type="PANTHER" id="PTHR31836">
    <property type="match status" value="1"/>
</dbReference>
<dbReference type="Gene3D" id="2.60.40.760">
    <property type="entry name" value="Expansin, cellulose-binding-like domain"/>
    <property type="match status" value="1"/>
</dbReference>
<feature type="chain" id="PRO_5021977208" evidence="2">
    <location>
        <begin position="21"/>
        <end position="624"/>
    </location>
</feature>
<dbReference type="InterPro" id="IPR026444">
    <property type="entry name" value="Secre_tail"/>
</dbReference>
<dbReference type="EMBL" id="VLNR01000014">
    <property type="protein sequence ID" value="TSE09327.1"/>
    <property type="molecule type" value="Genomic_DNA"/>
</dbReference>
<name>A0A554VM83_9FLAO</name>
<evidence type="ECO:0000259" key="3">
    <source>
        <dbReference type="PROSITE" id="PS50093"/>
    </source>
</evidence>
<dbReference type="PROSITE" id="PS50093">
    <property type="entry name" value="PKD"/>
    <property type="match status" value="2"/>
</dbReference>
<evidence type="ECO:0000256" key="1">
    <source>
        <dbReference type="ARBA" id="ARBA00022729"/>
    </source>
</evidence>
<dbReference type="SMART" id="SM00089">
    <property type="entry name" value="PKD"/>
    <property type="match status" value="2"/>
</dbReference>
<dbReference type="CDD" id="cd22272">
    <property type="entry name" value="DPBB_EXLX1-like"/>
    <property type="match status" value="1"/>
</dbReference>
<dbReference type="AlphaFoldDB" id="A0A554VM83"/>
<dbReference type="Proteomes" id="UP000318833">
    <property type="component" value="Unassembled WGS sequence"/>
</dbReference>
<feature type="domain" description="PKD" evidence="3">
    <location>
        <begin position="235"/>
        <end position="316"/>
    </location>
</feature>
<proteinExistence type="predicted"/>
<dbReference type="InterPro" id="IPR022409">
    <property type="entry name" value="PKD/Chitinase_dom"/>
</dbReference>
<dbReference type="InterPro" id="IPR051477">
    <property type="entry name" value="Expansin_CellWall"/>
</dbReference>
<dbReference type="Pfam" id="PF18962">
    <property type="entry name" value="Por_Secre_tail"/>
    <property type="match status" value="1"/>
</dbReference>